<proteinExistence type="predicted"/>
<evidence type="ECO:0000313" key="1">
    <source>
        <dbReference type="EMBL" id="KAJ8274115.1"/>
    </source>
</evidence>
<protein>
    <submittedName>
        <fullName evidence="1">Uncharacterized protein</fullName>
    </submittedName>
</protein>
<sequence>MVNGWHLYSAFIQSAVQLMLSPSPIHTHTHTPAAIGCHARCLAQGHFDTAQAGDGTGNPPTARQLLLRPEPCLPPYIWVICSTPPHTDLQVDVCSTPPHTDLQA</sequence>
<dbReference type="Proteomes" id="UP001152803">
    <property type="component" value="Unassembled WGS sequence"/>
</dbReference>
<reference evidence="1" key="1">
    <citation type="journal article" date="2023" name="Science">
        <title>Genome structures resolve the early diversification of teleost fishes.</title>
        <authorList>
            <person name="Parey E."/>
            <person name="Louis A."/>
            <person name="Montfort J."/>
            <person name="Bouchez O."/>
            <person name="Roques C."/>
            <person name="Iampietro C."/>
            <person name="Lluch J."/>
            <person name="Castinel A."/>
            <person name="Donnadieu C."/>
            <person name="Desvignes T."/>
            <person name="Floi Bucao C."/>
            <person name="Jouanno E."/>
            <person name="Wen M."/>
            <person name="Mejri S."/>
            <person name="Dirks R."/>
            <person name="Jansen H."/>
            <person name="Henkel C."/>
            <person name="Chen W.J."/>
            <person name="Zahm M."/>
            <person name="Cabau C."/>
            <person name="Klopp C."/>
            <person name="Thompson A.W."/>
            <person name="Robinson-Rechavi M."/>
            <person name="Braasch I."/>
            <person name="Lecointre G."/>
            <person name="Bobe J."/>
            <person name="Postlethwait J.H."/>
            <person name="Berthelot C."/>
            <person name="Roest Crollius H."/>
            <person name="Guiguen Y."/>
        </authorList>
    </citation>
    <scope>NUCLEOTIDE SEQUENCE</scope>
    <source>
        <strain evidence="1">Concon-B</strain>
    </source>
</reference>
<accession>A0A9Q1I0K5</accession>
<evidence type="ECO:0000313" key="2">
    <source>
        <dbReference type="Proteomes" id="UP001152803"/>
    </source>
</evidence>
<comment type="caution">
    <text evidence="1">The sequence shown here is derived from an EMBL/GenBank/DDBJ whole genome shotgun (WGS) entry which is preliminary data.</text>
</comment>
<organism evidence="1 2">
    <name type="scientific">Conger conger</name>
    <name type="common">Conger eel</name>
    <name type="synonym">Muraena conger</name>
    <dbReference type="NCBI Taxonomy" id="82655"/>
    <lineage>
        <taxon>Eukaryota</taxon>
        <taxon>Metazoa</taxon>
        <taxon>Chordata</taxon>
        <taxon>Craniata</taxon>
        <taxon>Vertebrata</taxon>
        <taxon>Euteleostomi</taxon>
        <taxon>Actinopterygii</taxon>
        <taxon>Neopterygii</taxon>
        <taxon>Teleostei</taxon>
        <taxon>Anguilliformes</taxon>
        <taxon>Congridae</taxon>
        <taxon>Conger</taxon>
    </lineage>
</organism>
<keyword evidence="2" id="KW-1185">Reference proteome</keyword>
<gene>
    <name evidence="1" type="ORF">COCON_G00087400</name>
</gene>
<name>A0A9Q1I0K5_CONCO</name>
<dbReference type="AlphaFoldDB" id="A0A9Q1I0K5"/>
<dbReference type="EMBL" id="JAFJMO010000006">
    <property type="protein sequence ID" value="KAJ8274115.1"/>
    <property type="molecule type" value="Genomic_DNA"/>
</dbReference>